<proteinExistence type="predicted"/>
<feature type="domain" description="Carbohydrate kinase PfkB" evidence="1">
    <location>
        <begin position="34"/>
        <end position="99"/>
    </location>
</feature>
<dbReference type="GO" id="GO:0003824">
    <property type="term" value="F:catalytic activity"/>
    <property type="evidence" value="ECO:0007669"/>
    <property type="project" value="UniProtKB-ARBA"/>
</dbReference>
<keyword evidence="3" id="KW-1185">Reference proteome</keyword>
<dbReference type="Gene3D" id="3.40.1190.20">
    <property type="match status" value="1"/>
</dbReference>
<dbReference type="Pfam" id="PF00294">
    <property type="entry name" value="PfkB"/>
    <property type="match status" value="1"/>
</dbReference>
<dbReference type="InterPro" id="IPR011611">
    <property type="entry name" value="PfkB_dom"/>
</dbReference>
<dbReference type="AlphaFoldDB" id="A0A4Q1DDC5"/>
<evidence type="ECO:0000313" key="2">
    <source>
        <dbReference type="EMBL" id="RXK86875.1"/>
    </source>
</evidence>
<evidence type="ECO:0000313" key="3">
    <source>
        <dbReference type="Proteomes" id="UP000290545"/>
    </source>
</evidence>
<sequence>MRLYIIQIRSLPFKTIPVLQYSYRTSLYQNSFSVICLTCGSEGVHYKAASGNWQHMPAQPVTVKNATGAGDAFWAGFISAWNVKQTLDDCVHHGIEIASRKLSGDL</sequence>
<organism evidence="2 3">
    <name type="scientific">Filimonas effusa</name>
    <dbReference type="NCBI Taxonomy" id="2508721"/>
    <lineage>
        <taxon>Bacteria</taxon>
        <taxon>Pseudomonadati</taxon>
        <taxon>Bacteroidota</taxon>
        <taxon>Chitinophagia</taxon>
        <taxon>Chitinophagales</taxon>
        <taxon>Chitinophagaceae</taxon>
        <taxon>Filimonas</taxon>
    </lineage>
</organism>
<protein>
    <recommendedName>
        <fullName evidence="1">Carbohydrate kinase PfkB domain-containing protein</fullName>
    </recommendedName>
</protein>
<evidence type="ECO:0000259" key="1">
    <source>
        <dbReference type="Pfam" id="PF00294"/>
    </source>
</evidence>
<dbReference type="OrthoDB" id="9813569at2"/>
<reference evidence="2 3" key="1">
    <citation type="submission" date="2019-01" db="EMBL/GenBank/DDBJ databases">
        <title>Filimonas sp. strain TTM-71.</title>
        <authorList>
            <person name="Chen W.-M."/>
        </authorList>
    </citation>
    <scope>NUCLEOTIDE SEQUENCE [LARGE SCALE GENOMIC DNA]</scope>
    <source>
        <strain evidence="2 3">TTM-71</strain>
    </source>
</reference>
<gene>
    <name evidence="2" type="ORF">ESB13_08825</name>
</gene>
<dbReference type="EMBL" id="SDHZ01000001">
    <property type="protein sequence ID" value="RXK86875.1"/>
    <property type="molecule type" value="Genomic_DNA"/>
</dbReference>
<name>A0A4Q1DDC5_9BACT</name>
<dbReference type="SUPFAM" id="SSF53613">
    <property type="entry name" value="Ribokinase-like"/>
    <property type="match status" value="1"/>
</dbReference>
<comment type="caution">
    <text evidence="2">The sequence shown here is derived from an EMBL/GenBank/DDBJ whole genome shotgun (WGS) entry which is preliminary data.</text>
</comment>
<dbReference type="Proteomes" id="UP000290545">
    <property type="component" value="Unassembled WGS sequence"/>
</dbReference>
<dbReference type="InterPro" id="IPR029056">
    <property type="entry name" value="Ribokinase-like"/>
</dbReference>
<accession>A0A4Q1DDC5</accession>